<dbReference type="EMBL" id="PPTO01000001">
    <property type="protein sequence ID" value="RDB61164.1"/>
    <property type="molecule type" value="Genomic_DNA"/>
</dbReference>
<sequence>MGLFFYNPLYNPRPTCKNSPRTHHRGGIVPKQTPCDTHEIEPIKNDKCDELDASLAEELRGSLLFGYIPVVPLAFLGLGIYRAWIEIAFVGTFVPFPFNMATPRDLFDSIMVLTVVLCAIFAKKLKTLVGRRSALTMTGILLTTSTVLSFSAFYAPNIATELGTASGIVGGVGIAFMIVIWSEIYGSLNPFRVAAYYSLSIVAGALVIYVYEGFKFEWLFVMTALLPLVSLLCAHSALLHIPKSDRPARREATEFSVPWKAVFLMAAYAFAYGLLEMSSYSGGFGPHSSPGTLFAALAIFLGVCIRGKHFDFGLIYRGALPITVAAFLLLPAFNLFSESVSSFCISAGYTMQSILIMIIIASICYRYGASPIWLFGIERGVRQIFMLLGRDTSQALGSIGVAPANIEVVTSALAVISIVAATMIFMSEKELSSNWGAVPVTPETQSSLPAKPRSKTPAEKKHELATRVATVAREYKLSTREEEVLLLLGQRKTVGIIERELFIANGTAKAHVRHIYQKLDIHTRQELFDMLGVEAEHESNKQSSTSL</sequence>
<evidence type="ECO:0000256" key="2">
    <source>
        <dbReference type="ARBA" id="ARBA00023125"/>
    </source>
</evidence>
<comment type="caution">
    <text evidence="7">The sequence shown here is derived from an EMBL/GenBank/DDBJ whole genome shotgun (WGS) entry which is preliminary data.</text>
</comment>
<evidence type="ECO:0000256" key="3">
    <source>
        <dbReference type="ARBA" id="ARBA00023163"/>
    </source>
</evidence>
<keyword evidence="5" id="KW-0812">Transmembrane</keyword>
<proteinExistence type="predicted"/>
<feature type="transmembrane region" description="Helical" evidence="5">
    <location>
        <begin position="396"/>
        <end position="426"/>
    </location>
</feature>
<feature type="transmembrane region" description="Helical" evidence="5">
    <location>
        <begin position="193"/>
        <end position="212"/>
    </location>
</feature>
<name>A0A369LPS3_9ACTN</name>
<dbReference type="InterPro" id="IPR016032">
    <property type="entry name" value="Sig_transdc_resp-reg_C-effctor"/>
</dbReference>
<feature type="transmembrane region" description="Helical" evidence="5">
    <location>
        <begin position="105"/>
        <end position="122"/>
    </location>
</feature>
<keyword evidence="5" id="KW-1133">Transmembrane helix</keyword>
<dbReference type="SUPFAM" id="SSF103473">
    <property type="entry name" value="MFS general substrate transporter"/>
    <property type="match status" value="1"/>
</dbReference>
<evidence type="ECO:0000256" key="1">
    <source>
        <dbReference type="ARBA" id="ARBA00023015"/>
    </source>
</evidence>
<feature type="domain" description="HTH luxR-type" evidence="6">
    <location>
        <begin position="470"/>
        <end position="535"/>
    </location>
</feature>
<evidence type="ECO:0000313" key="7">
    <source>
        <dbReference type="EMBL" id="RDB61164.1"/>
    </source>
</evidence>
<dbReference type="InterPro" id="IPR036388">
    <property type="entry name" value="WH-like_DNA-bd_sf"/>
</dbReference>
<dbReference type="GO" id="GO:0003677">
    <property type="term" value="F:DNA binding"/>
    <property type="evidence" value="ECO:0007669"/>
    <property type="project" value="UniProtKB-KW"/>
</dbReference>
<feature type="transmembrane region" description="Helical" evidence="5">
    <location>
        <begin position="218"/>
        <end position="237"/>
    </location>
</feature>
<organism evidence="7 8">
    <name type="scientific">Slackia isoflavoniconvertens</name>
    <dbReference type="NCBI Taxonomy" id="572010"/>
    <lineage>
        <taxon>Bacteria</taxon>
        <taxon>Bacillati</taxon>
        <taxon>Actinomycetota</taxon>
        <taxon>Coriobacteriia</taxon>
        <taxon>Eggerthellales</taxon>
        <taxon>Eggerthellaceae</taxon>
        <taxon>Slackia</taxon>
    </lineage>
</organism>
<feature type="transmembrane region" description="Helical" evidence="5">
    <location>
        <begin position="353"/>
        <end position="375"/>
    </location>
</feature>
<reference evidence="7 8" key="1">
    <citation type="journal article" date="2018" name="Elife">
        <title>Discovery and characterization of a prevalent human gut bacterial enzyme sufficient for the inactivation of a family of plant toxins.</title>
        <authorList>
            <person name="Koppel N."/>
            <person name="Bisanz J.E."/>
            <person name="Pandelia M.E."/>
            <person name="Turnbaugh P.J."/>
            <person name="Balskus E.P."/>
        </authorList>
    </citation>
    <scope>NUCLEOTIDE SEQUENCE [LARGE SCALE GENOMIC DNA]</scope>
    <source>
        <strain evidence="7 8">OB21 GAM31</strain>
    </source>
</reference>
<dbReference type="InterPro" id="IPR036259">
    <property type="entry name" value="MFS_trans_sf"/>
</dbReference>
<evidence type="ECO:0000256" key="5">
    <source>
        <dbReference type="SAM" id="Phobius"/>
    </source>
</evidence>
<gene>
    <name evidence="7" type="ORF">C1881_01225</name>
</gene>
<evidence type="ECO:0000256" key="4">
    <source>
        <dbReference type="SAM" id="MobiDB-lite"/>
    </source>
</evidence>
<dbReference type="PANTHER" id="PTHR44688:SF16">
    <property type="entry name" value="DNA-BINDING TRANSCRIPTIONAL ACTIVATOR DEVR_DOSR"/>
    <property type="match status" value="1"/>
</dbReference>
<dbReference type="SUPFAM" id="SSF46894">
    <property type="entry name" value="C-terminal effector domain of the bipartite response regulators"/>
    <property type="match status" value="1"/>
</dbReference>
<dbReference type="GO" id="GO:0006355">
    <property type="term" value="P:regulation of DNA-templated transcription"/>
    <property type="evidence" value="ECO:0007669"/>
    <property type="project" value="InterPro"/>
</dbReference>
<dbReference type="AlphaFoldDB" id="A0A369LPS3"/>
<dbReference type="PROSITE" id="PS50043">
    <property type="entry name" value="HTH_LUXR_2"/>
    <property type="match status" value="1"/>
</dbReference>
<protein>
    <submittedName>
        <fullName evidence="7">Helix-turn-helix transcriptional regulator</fullName>
    </submittedName>
</protein>
<dbReference type="SMART" id="SM00421">
    <property type="entry name" value="HTH_LUXR"/>
    <property type="match status" value="1"/>
</dbReference>
<keyword evidence="1" id="KW-0805">Transcription regulation</keyword>
<feature type="transmembrane region" description="Helical" evidence="5">
    <location>
        <begin position="314"/>
        <end position="333"/>
    </location>
</feature>
<dbReference type="Proteomes" id="UP000253975">
    <property type="component" value="Unassembled WGS sequence"/>
</dbReference>
<dbReference type="InterPro" id="IPR000792">
    <property type="entry name" value="Tscrpt_reg_LuxR_C"/>
</dbReference>
<accession>A0A369LPS3</accession>
<feature type="transmembrane region" description="Helical" evidence="5">
    <location>
        <begin position="287"/>
        <end position="305"/>
    </location>
</feature>
<dbReference type="CDD" id="cd06170">
    <property type="entry name" value="LuxR_C_like"/>
    <property type="match status" value="1"/>
</dbReference>
<keyword evidence="3" id="KW-0804">Transcription</keyword>
<evidence type="ECO:0000259" key="6">
    <source>
        <dbReference type="PROSITE" id="PS50043"/>
    </source>
</evidence>
<feature type="transmembrane region" description="Helical" evidence="5">
    <location>
        <begin position="257"/>
        <end position="275"/>
    </location>
</feature>
<dbReference type="Pfam" id="PF00196">
    <property type="entry name" value="GerE"/>
    <property type="match status" value="1"/>
</dbReference>
<feature type="region of interest" description="Disordered" evidence="4">
    <location>
        <begin position="442"/>
        <end position="462"/>
    </location>
</feature>
<feature type="transmembrane region" description="Helical" evidence="5">
    <location>
        <begin position="64"/>
        <end position="85"/>
    </location>
</feature>
<dbReference type="Gene3D" id="1.10.10.10">
    <property type="entry name" value="Winged helix-like DNA-binding domain superfamily/Winged helix DNA-binding domain"/>
    <property type="match status" value="1"/>
</dbReference>
<feature type="transmembrane region" description="Helical" evidence="5">
    <location>
        <begin position="162"/>
        <end position="181"/>
    </location>
</feature>
<keyword evidence="5" id="KW-0472">Membrane</keyword>
<dbReference type="PANTHER" id="PTHR44688">
    <property type="entry name" value="DNA-BINDING TRANSCRIPTIONAL ACTIVATOR DEVR_DOSR"/>
    <property type="match status" value="1"/>
</dbReference>
<evidence type="ECO:0000313" key="8">
    <source>
        <dbReference type="Proteomes" id="UP000253975"/>
    </source>
</evidence>
<feature type="transmembrane region" description="Helical" evidence="5">
    <location>
        <begin position="134"/>
        <end position="156"/>
    </location>
</feature>
<keyword evidence="2" id="KW-0238">DNA-binding</keyword>